<evidence type="ECO:0000259" key="4">
    <source>
        <dbReference type="Pfam" id="PF03972"/>
    </source>
</evidence>
<dbReference type="STRING" id="1803665.GCA_001641335_00693"/>
<dbReference type="Pfam" id="PF03972">
    <property type="entry name" value="MmgE_PrpD_N"/>
    <property type="match status" value="1"/>
</dbReference>
<evidence type="ECO:0000256" key="1">
    <source>
        <dbReference type="ARBA" id="ARBA00006174"/>
    </source>
</evidence>
<gene>
    <name evidence="6" type="ORF">FBZ96_106577</name>
</gene>
<accession>A0A560DK82</accession>
<dbReference type="InterPro" id="IPR045337">
    <property type="entry name" value="MmgE_PrpD_C"/>
</dbReference>
<dbReference type="GO" id="GO:0016829">
    <property type="term" value="F:lyase activity"/>
    <property type="evidence" value="ECO:0007669"/>
    <property type="project" value="UniProtKB-KW"/>
</dbReference>
<dbReference type="EMBL" id="VITK01000006">
    <property type="protein sequence ID" value="TWA97519.1"/>
    <property type="molecule type" value="Genomic_DNA"/>
</dbReference>
<dbReference type="Gene3D" id="3.30.1330.120">
    <property type="entry name" value="2-methylcitrate dehydratase PrpD"/>
    <property type="match status" value="1"/>
</dbReference>
<evidence type="ECO:0000313" key="6">
    <source>
        <dbReference type="EMBL" id="TWA97519.1"/>
    </source>
</evidence>
<dbReference type="InterPro" id="IPR045336">
    <property type="entry name" value="MmgE_PrpD_N"/>
</dbReference>
<reference evidence="6 7" key="1">
    <citation type="submission" date="2019-06" db="EMBL/GenBank/DDBJ databases">
        <title>Genomic Encyclopedia of Type Strains, Phase IV (KMG-V): Genome sequencing to study the core and pangenomes of soil and plant-associated prokaryotes.</title>
        <authorList>
            <person name="Whitman W."/>
        </authorList>
    </citation>
    <scope>NUCLEOTIDE SEQUENCE [LARGE SCALE GENOMIC DNA]</scope>
    <source>
        <strain evidence="6 7">BR 510</strain>
    </source>
</reference>
<feature type="domain" description="MmgE/PrpD C-terminal" evidence="5">
    <location>
        <begin position="286"/>
        <end position="470"/>
    </location>
</feature>
<evidence type="ECO:0000259" key="5">
    <source>
        <dbReference type="Pfam" id="PF19305"/>
    </source>
</evidence>
<dbReference type="InterPro" id="IPR005656">
    <property type="entry name" value="MmgE_PrpD"/>
</dbReference>
<dbReference type="Gene3D" id="1.10.4100.10">
    <property type="entry name" value="2-methylcitrate dehydratase PrpD"/>
    <property type="match status" value="1"/>
</dbReference>
<comment type="caution">
    <text evidence="6">The sequence shown here is derived from an EMBL/GenBank/DDBJ whole genome shotgun (WGS) entry which is preliminary data.</text>
</comment>
<feature type="domain" description="MmgE/PrpD N-terminal" evidence="4">
    <location>
        <begin position="20"/>
        <end position="263"/>
    </location>
</feature>
<evidence type="ECO:0000256" key="3">
    <source>
        <dbReference type="ARBA" id="ARBA00023239"/>
    </source>
</evidence>
<dbReference type="AlphaFoldDB" id="A0A560DK82"/>
<dbReference type="InterPro" id="IPR042188">
    <property type="entry name" value="MmgE/PrpD_sf_2"/>
</dbReference>
<evidence type="ECO:0000256" key="2">
    <source>
        <dbReference type="ARBA" id="ARBA00011245"/>
    </source>
</evidence>
<keyword evidence="3" id="KW-0456">Lyase</keyword>
<name>A0A560DK82_9BRAD</name>
<dbReference type="InterPro" id="IPR042183">
    <property type="entry name" value="MmgE/PrpD_sf_1"/>
</dbReference>
<dbReference type="RefSeq" id="WP_063684779.1">
    <property type="nucleotide sequence ID" value="NZ_LVEM01000001.1"/>
</dbReference>
<sequence>MKSHHVRTYKSSENLTRTDQLAWKIAEVASDPVAVEPAVIEMIGNRIIDNAAVAAASVARRSVASARAQAVSHPFKPGATVFGLPQAQRISPEWAAWANGVAVRELDFHDTFLAADYSHPGDNIPPILAVAQHCGLDGAALIRGLATGYEIQVNLVKGICLHEHKIDHIAHLGPSAAAGIGTALRLPIETTYQAVQQALHVTTTTRQSRKGEISSWKAYAPAFAGKMAIEAVDRVMRGEGAPSPAWEGEDGFIAWLLSGPKAQYVVPLPEKGEPKRAILDTYTKEHSAEYQSQALIDLARRMGPKIGDLSKVESIVIHTSHHTHYVIGTGANDPQKMDPKASRETLDHSIMYIFAVALEDGGWHHQKSYAPERAARPETVALWHKISTVEDPAWTQRYHSHDPKQKAFGGRVVVTLKGGSTISDELAVADAHPLGARPFARPQYVAKFRSLADGVIAPAEQDRLLGLVERLPELTAGDLSGLTFTVDSLQLGAKGSAGIFDWSSR</sequence>
<dbReference type="OrthoDB" id="9797528at2"/>
<dbReference type="Proteomes" id="UP000319949">
    <property type="component" value="Unassembled WGS sequence"/>
</dbReference>
<keyword evidence="7" id="KW-1185">Reference proteome</keyword>
<proteinExistence type="inferred from homology"/>
<dbReference type="PANTHER" id="PTHR16943">
    <property type="entry name" value="2-METHYLCITRATE DEHYDRATASE-RELATED"/>
    <property type="match status" value="1"/>
</dbReference>
<dbReference type="FunFam" id="1.10.4100.10:FF:000003">
    <property type="entry name" value="2-methylcitrate dehydratase 1"/>
    <property type="match status" value="1"/>
</dbReference>
<comment type="similarity">
    <text evidence="1">Belongs to the PrpD family.</text>
</comment>
<organism evidence="6 7">
    <name type="scientific">Bradyrhizobium stylosanthis</name>
    <dbReference type="NCBI Taxonomy" id="1803665"/>
    <lineage>
        <taxon>Bacteria</taxon>
        <taxon>Pseudomonadati</taxon>
        <taxon>Pseudomonadota</taxon>
        <taxon>Alphaproteobacteria</taxon>
        <taxon>Hyphomicrobiales</taxon>
        <taxon>Nitrobacteraceae</taxon>
        <taxon>Bradyrhizobium</taxon>
    </lineage>
</organism>
<evidence type="ECO:0000313" key="7">
    <source>
        <dbReference type="Proteomes" id="UP000319949"/>
    </source>
</evidence>
<dbReference type="SUPFAM" id="SSF103378">
    <property type="entry name" value="2-methylcitrate dehydratase PrpD"/>
    <property type="match status" value="1"/>
</dbReference>
<dbReference type="PANTHER" id="PTHR16943:SF8">
    <property type="entry name" value="2-METHYLCITRATE DEHYDRATASE"/>
    <property type="match status" value="1"/>
</dbReference>
<dbReference type="Pfam" id="PF19305">
    <property type="entry name" value="MmgE_PrpD_C"/>
    <property type="match status" value="1"/>
</dbReference>
<dbReference type="InterPro" id="IPR036148">
    <property type="entry name" value="MmgE/PrpD_sf"/>
</dbReference>
<protein>
    <submittedName>
        <fullName evidence="6">2-methylcitrate dehydratase</fullName>
    </submittedName>
</protein>
<comment type="subunit">
    <text evidence="2">Monomer.</text>
</comment>